<dbReference type="Proteomes" id="UP000515202">
    <property type="component" value="Unplaced"/>
</dbReference>
<name>A0A6P6CEP2_PTEVA</name>
<feature type="compositionally biased region" description="Basic and acidic residues" evidence="1">
    <location>
        <begin position="96"/>
        <end position="112"/>
    </location>
</feature>
<evidence type="ECO:0000313" key="3">
    <source>
        <dbReference type="RefSeq" id="XP_023385869.1"/>
    </source>
</evidence>
<organism evidence="2 3">
    <name type="scientific">Pteropus vampyrus</name>
    <name type="common">Large flying fox</name>
    <dbReference type="NCBI Taxonomy" id="132908"/>
    <lineage>
        <taxon>Eukaryota</taxon>
        <taxon>Metazoa</taxon>
        <taxon>Chordata</taxon>
        <taxon>Craniata</taxon>
        <taxon>Vertebrata</taxon>
        <taxon>Euteleostomi</taxon>
        <taxon>Mammalia</taxon>
        <taxon>Eutheria</taxon>
        <taxon>Laurasiatheria</taxon>
        <taxon>Chiroptera</taxon>
        <taxon>Yinpterochiroptera</taxon>
        <taxon>Pteropodoidea</taxon>
        <taxon>Pteropodidae</taxon>
        <taxon>Pteropodinae</taxon>
        <taxon>Pteropus</taxon>
    </lineage>
</organism>
<accession>A0A6P6CEP2</accession>
<reference evidence="3" key="1">
    <citation type="submission" date="2025-08" db="UniProtKB">
        <authorList>
            <consortium name="RefSeq"/>
        </authorList>
    </citation>
    <scope>IDENTIFICATION</scope>
    <source>
        <tissue evidence="3">Kidney</tissue>
    </source>
</reference>
<protein>
    <submittedName>
        <fullName evidence="3">Pre-mRNA-processing factor 40 homolog A-like isoform X1</fullName>
    </submittedName>
</protein>
<proteinExistence type="predicted"/>
<feature type="compositionally biased region" description="Polar residues" evidence="1">
    <location>
        <begin position="14"/>
        <end position="25"/>
    </location>
</feature>
<evidence type="ECO:0000256" key="1">
    <source>
        <dbReference type="SAM" id="MobiDB-lite"/>
    </source>
</evidence>
<evidence type="ECO:0000313" key="2">
    <source>
        <dbReference type="Proteomes" id="UP000515202"/>
    </source>
</evidence>
<dbReference type="AlphaFoldDB" id="A0A6P6CEP2"/>
<feature type="region of interest" description="Disordered" evidence="1">
    <location>
        <begin position="68"/>
        <end position="119"/>
    </location>
</feature>
<dbReference type="RefSeq" id="XP_023385869.1">
    <property type="nucleotide sequence ID" value="XM_023530101.1"/>
</dbReference>
<sequence>MQATPSEAEAGGESPQSCVSASHSDWTAGKPVSLLAPLIPPHSAGQPLTFSPSGRQPLRSLLVGICSGSGRRRSSLSQTMRPGTGAERGGLMVSEMESHPPARGAGDGERRLSGSSLCSSSWVSADGFLRRRPSMGHPGMHYAPMGMHPMGQRANMPPVPHGMMPQMMPPMGGPPMGQMPGMMSSVMPGMMMSHMSQASMQPALPVIL</sequence>
<dbReference type="OrthoDB" id="187617at2759"/>
<gene>
    <name evidence="3" type="primary">LOC105292154</name>
</gene>
<dbReference type="GeneID" id="105292154"/>
<dbReference type="KEGG" id="pvp:105292154"/>
<keyword evidence="2" id="KW-1185">Reference proteome</keyword>
<feature type="region of interest" description="Disordered" evidence="1">
    <location>
        <begin position="1"/>
        <end position="25"/>
    </location>
</feature>